<accession>A0A6J2XN75</accession>
<proteinExistence type="predicted"/>
<dbReference type="KEGG" id="soy:115880018"/>
<protein>
    <submittedName>
        <fullName evidence="3">Uncharacterized protein LOC115880018</fullName>
    </submittedName>
</protein>
<dbReference type="RefSeq" id="XP_030752983.1">
    <property type="nucleotide sequence ID" value="XM_030897123.1"/>
</dbReference>
<gene>
    <name evidence="3" type="primary">LOC115880018</name>
</gene>
<evidence type="ECO:0000313" key="3">
    <source>
        <dbReference type="RefSeq" id="XP_030752983.1"/>
    </source>
</evidence>
<evidence type="ECO:0000256" key="1">
    <source>
        <dbReference type="SAM" id="SignalP"/>
    </source>
</evidence>
<dbReference type="GeneID" id="115880018"/>
<keyword evidence="1" id="KW-0732">Signal</keyword>
<evidence type="ECO:0000313" key="2">
    <source>
        <dbReference type="Proteomes" id="UP000504635"/>
    </source>
</evidence>
<sequence>MNTTVFKFLAVMLLILGLQQQVVARPSINSRVKRVSDPHLSDLETKIGLQKLKGIAVTLPVAPGIDFQKIGRKRRSQSRLLEALFNQSEEDQGDPRGGLLEALEPNDYETFLLNYK</sequence>
<organism evidence="2 3">
    <name type="scientific">Sitophilus oryzae</name>
    <name type="common">Rice weevil</name>
    <name type="synonym">Curculio oryzae</name>
    <dbReference type="NCBI Taxonomy" id="7048"/>
    <lineage>
        <taxon>Eukaryota</taxon>
        <taxon>Metazoa</taxon>
        <taxon>Ecdysozoa</taxon>
        <taxon>Arthropoda</taxon>
        <taxon>Hexapoda</taxon>
        <taxon>Insecta</taxon>
        <taxon>Pterygota</taxon>
        <taxon>Neoptera</taxon>
        <taxon>Endopterygota</taxon>
        <taxon>Coleoptera</taxon>
        <taxon>Polyphaga</taxon>
        <taxon>Cucujiformia</taxon>
        <taxon>Curculionidae</taxon>
        <taxon>Dryophthorinae</taxon>
        <taxon>Sitophilus</taxon>
    </lineage>
</organism>
<dbReference type="OrthoDB" id="6514900at2759"/>
<feature type="signal peptide" evidence="1">
    <location>
        <begin position="1"/>
        <end position="24"/>
    </location>
</feature>
<dbReference type="AlphaFoldDB" id="A0A6J2XN75"/>
<reference evidence="3" key="1">
    <citation type="submission" date="2025-08" db="UniProtKB">
        <authorList>
            <consortium name="RefSeq"/>
        </authorList>
    </citation>
    <scope>IDENTIFICATION</scope>
</reference>
<dbReference type="Proteomes" id="UP000504635">
    <property type="component" value="Unplaced"/>
</dbReference>
<name>A0A6J2XN75_SITOR</name>
<keyword evidence="2" id="KW-1185">Reference proteome</keyword>
<dbReference type="InParanoid" id="A0A6J2XN75"/>
<feature type="chain" id="PRO_5027117072" evidence="1">
    <location>
        <begin position="25"/>
        <end position="116"/>
    </location>
</feature>